<organism evidence="2 3">
    <name type="scientific">Lysobacter brunescens</name>
    <dbReference type="NCBI Taxonomy" id="262323"/>
    <lineage>
        <taxon>Bacteria</taxon>
        <taxon>Pseudomonadati</taxon>
        <taxon>Pseudomonadota</taxon>
        <taxon>Gammaproteobacteria</taxon>
        <taxon>Lysobacterales</taxon>
        <taxon>Lysobacteraceae</taxon>
        <taxon>Lysobacter</taxon>
    </lineage>
</organism>
<proteinExistence type="predicted"/>
<name>A0ABW2YEH5_9GAMM</name>
<dbReference type="RefSeq" id="WP_386822881.1">
    <property type="nucleotide sequence ID" value="NZ_JBHTIF010000001.1"/>
</dbReference>
<dbReference type="EMBL" id="JBHTIF010000001">
    <property type="protein sequence ID" value="MFD0725273.1"/>
    <property type="molecule type" value="Genomic_DNA"/>
</dbReference>
<evidence type="ECO:0000313" key="3">
    <source>
        <dbReference type="Proteomes" id="UP001597110"/>
    </source>
</evidence>
<feature type="chain" id="PRO_5046951095" evidence="1">
    <location>
        <begin position="25"/>
        <end position="178"/>
    </location>
</feature>
<reference evidence="3" key="1">
    <citation type="journal article" date="2019" name="Int. J. Syst. Evol. Microbiol.">
        <title>The Global Catalogue of Microorganisms (GCM) 10K type strain sequencing project: providing services to taxonomists for standard genome sequencing and annotation.</title>
        <authorList>
            <consortium name="The Broad Institute Genomics Platform"/>
            <consortium name="The Broad Institute Genome Sequencing Center for Infectious Disease"/>
            <person name="Wu L."/>
            <person name="Ma J."/>
        </authorList>
    </citation>
    <scope>NUCLEOTIDE SEQUENCE [LARGE SCALE GENOMIC DNA]</scope>
    <source>
        <strain evidence="3">CCUG 55585</strain>
    </source>
</reference>
<sequence length="178" mass="18773">MPSLLPRVVIVLAAMLLPASSIVAAERIDGASLVGRTLPPYPGGLDELQGSCIAGGPGLAHVCDHSIAVLGHRLSDAERSSVPQWIVASRNIDSGATQARWEVTDAVAVPKPRAGYDLHIGTCRIDGVDAPGVIASVRHRDDEISRDVRWARRYDLATGRLVAVAPGKVDCINEGFGL</sequence>
<feature type="signal peptide" evidence="1">
    <location>
        <begin position="1"/>
        <end position="24"/>
    </location>
</feature>
<keyword evidence="3" id="KW-1185">Reference proteome</keyword>
<comment type="caution">
    <text evidence="2">The sequence shown here is derived from an EMBL/GenBank/DDBJ whole genome shotgun (WGS) entry which is preliminary data.</text>
</comment>
<gene>
    <name evidence="2" type="ORF">ACFQ0E_06610</name>
</gene>
<evidence type="ECO:0000256" key="1">
    <source>
        <dbReference type="SAM" id="SignalP"/>
    </source>
</evidence>
<dbReference type="Proteomes" id="UP001597110">
    <property type="component" value="Unassembled WGS sequence"/>
</dbReference>
<keyword evidence="1" id="KW-0732">Signal</keyword>
<evidence type="ECO:0000313" key="2">
    <source>
        <dbReference type="EMBL" id="MFD0725273.1"/>
    </source>
</evidence>
<accession>A0ABW2YEH5</accession>
<protein>
    <submittedName>
        <fullName evidence="2">Uncharacterized protein</fullName>
    </submittedName>
</protein>